<gene>
    <name evidence="1" type="ORF">H671_3g9130</name>
</gene>
<accession>A0A061I9V9</accession>
<evidence type="ECO:0000313" key="2">
    <source>
        <dbReference type="Proteomes" id="UP000030759"/>
    </source>
</evidence>
<evidence type="ECO:0000313" key="1">
    <source>
        <dbReference type="EMBL" id="ERE80069.1"/>
    </source>
</evidence>
<dbReference type="Proteomes" id="UP000030759">
    <property type="component" value="Unassembled WGS sequence"/>
</dbReference>
<reference evidence="2" key="1">
    <citation type="journal article" date="2013" name="Nat. Biotechnol.">
        <title>Chinese hamster genome sequenced from sorted chromosomes.</title>
        <authorList>
            <person name="Brinkrolf K."/>
            <person name="Rupp O."/>
            <person name="Laux H."/>
            <person name="Kollin F."/>
            <person name="Ernst W."/>
            <person name="Linke B."/>
            <person name="Kofler R."/>
            <person name="Romand S."/>
            <person name="Hesse F."/>
            <person name="Budach W.E."/>
            <person name="Galosy S."/>
            <person name="Muller D."/>
            <person name="Noll T."/>
            <person name="Wienberg J."/>
            <person name="Jostock T."/>
            <person name="Leonard M."/>
            <person name="Grillari J."/>
            <person name="Tauch A."/>
            <person name="Goesmann A."/>
            <person name="Helk B."/>
            <person name="Mott J.E."/>
            <person name="Puhler A."/>
            <person name="Borth N."/>
        </authorList>
    </citation>
    <scope>NUCLEOTIDE SEQUENCE [LARGE SCALE GENOMIC DNA]</scope>
    <source>
        <strain evidence="2">17A/GY</strain>
    </source>
</reference>
<organism evidence="1 2">
    <name type="scientific">Cricetulus griseus</name>
    <name type="common">Chinese hamster</name>
    <name type="synonym">Cricetulus barabensis griseus</name>
    <dbReference type="NCBI Taxonomy" id="10029"/>
    <lineage>
        <taxon>Eukaryota</taxon>
        <taxon>Metazoa</taxon>
        <taxon>Chordata</taxon>
        <taxon>Craniata</taxon>
        <taxon>Vertebrata</taxon>
        <taxon>Euteleostomi</taxon>
        <taxon>Mammalia</taxon>
        <taxon>Eutheria</taxon>
        <taxon>Euarchontoglires</taxon>
        <taxon>Glires</taxon>
        <taxon>Rodentia</taxon>
        <taxon>Myomorpha</taxon>
        <taxon>Muroidea</taxon>
        <taxon>Cricetidae</taxon>
        <taxon>Cricetinae</taxon>
        <taxon>Cricetulus</taxon>
    </lineage>
</organism>
<protein>
    <submittedName>
        <fullName evidence="1">GRB2-associated-binding protein 1</fullName>
    </submittedName>
</protein>
<name>A0A061I9V9_CRIGR</name>
<sequence>MSGGEVVCSGWLRKSPPEKKLKRYVSTGQGTAGHGSSSLLAAELFHESRPPLPRSLSRPAGFGPGPGGCLSGQIILLHLHEYENWSSDPQNSCEKQDR</sequence>
<dbReference type="EMBL" id="KE671567">
    <property type="protein sequence ID" value="ERE80069.1"/>
    <property type="molecule type" value="Genomic_DNA"/>
</dbReference>
<dbReference type="AlphaFoldDB" id="A0A061I9V9"/>
<proteinExistence type="predicted"/>